<dbReference type="STRING" id="307972.A0A2G8KDF3"/>
<dbReference type="Pfam" id="PF00685">
    <property type="entry name" value="Sulfotransfer_1"/>
    <property type="match status" value="1"/>
</dbReference>
<sequence>MANEIKFAPSQSMPLIALSSFPRSGNTWTRYMMQIASQIYTTSVYWETERTLLSSLALKGSFIDFRTGRGILVKSHLYDANHVRDFEGAILLIRNPYESSISEFFRCQTYLKVQSQELTRSLIQNKSVEWLVSVKSSFQKWHDLNLSWIKNSKKLLIVYYEELALNPEKELIRMLSFLGQPVNMERIRCATQTYPLRNRTHLDAVPFYPPIVKNYVTSLNNTLIDRQARPLPSYHE</sequence>
<dbReference type="OrthoDB" id="5985073at2759"/>
<protein>
    <submittedName>
        <fullName evidence="3">Putative WSC domain-containing protein 2</fullName>
    </submittedName>
</protein>
<evidence type="ECO:0000313" key="3">
    <source>
        <dbReference type="EMBL" id="PIK46037.1"/>
    </source>
</evidence>
<comment type="similarity">
    <text evidence="1">Belongs to the WSCD family.</text>
</comment>
<reference evidence="3 4" key="1">
    <citation type="journal article" date="2017" name="PLoS Biol.">
        <title>The sea cucumber genome provides insights into morphological evolution and visceral regeneration.</title>
        <authorList>
            <person name="Zhang X."/>
            <person name="Sun L."/>
            <person name="Yuan J."/>
            <person name="Sun Y."/>
            <person name="Gao Y."/>
            <person name="Zhang L."/>
            <person name="Li S."/>
            <person name="Dai H."/>
            <person name="Hamel J.F."/>
            <person name="Liu C."/>
            <person name="Yu Y."/>
            <person name="Liu S."/>
            <person name="Lin W."/>
            <person name="Guo K."/>
            <person name="Jin S."/>
            <person name="Xu P."/>
            <person name="Storey K.B."/>
            <person name="Huan P."/>
            <person name="Zhang T."/>
            <person name="Zhou Y."/>
            <person name="Zhang J."/>
            <person name="Lin C."/>
            <person name="Li X."/>
            <person name="Xing L."/>
            <person name="Huo D."/>
            <person name="Sun M."/>
            <person name="Wang L."/>
            <person name="Mercier A."/>
            <person name="Li F."/>
            <person name="Yang H."/>
            <person name="Xiang J."/>
        </authorList>
    </citation>
    <scope>NUCLEOTIDE SEQUENCE [LARGE SCALE GENOMIC DNA]</scope>
    <source>
        <strain evidence="3">Shaxun</strain>
        <tissue evidence="3">Muscle</tissue>
    </source>
</reference>
<dbReference type="EMBL" id="MRZV01000669">
    <property type="protein sequence ID" value="PIK46037.1"/>
    <property type="molecule type" value="Genomic_DNA"/>
</dbReference>
<dbReference type="AlphaFoldDB" id="A0A2G8KDF3"/>
<dbReference type="PANTHER" id="PTHR45964:SF9">
    <property type="entry name" value="SULFOTRANSFERASE"/>
    <property type="match status" value="1"/>
</dbReference>
<proteinExistence type="inferred from homology"/>
<dbReference type="Proteomes" id="UP000230750">
    <property type="component" value="Unassembled WGS sequence"/>
</dbReference>
<organism evidence="3 4">
    <name type="scientific">Stichopus japonicus</name>
    <name type="common">Sea cucumber</name>
    <dbReference type="NCBI Taxonomy" id="307972"/>
    <lineage>
        <taxon>Eukaryota</taxon>
        <taxon>Metazoa</taxon>
        <taxon>Echinodermata</taxon>
        <taxon>Eleutherozoa</taxon>
        <taxon>Echinozoa</taxon>
        <taxon>Holothuroidea</taxon>
        <taxon>Aspidochirotacea</taxon>
        <taxon>Aspidochirotida</taxon>
        <taxon>Stichopodidae</taxon>
        <taxon>Apostichopus</taxon>
    </lineage>
</organism>
<accession>A0A2G8KDF3</accession>
<keyword evidence="4" id="KW-1185">Reference proteome</keyword>
<name>A0A2G8KDF3_STIJA</name>
<dbReference type="Gene3D" id="3.40.50.300">
    <property type="entry name" value="P-loop containing nucleotide triphosphate hydrolases"/>
    <property type="match status" value="1"/>
</dbReference>
<evidence type="ECO:0000259" key="2">
    <source>
        <dbReference type="Pfam" id="PF00685"/>
    </source>
</evidence>
<dbReference type="PANTHER" id="PTHR45964">
    <property type="entry name" value="WSCD FAMILY MEMBER CG9164"/>
    <property type="match status" value="1"/>
</dbReference>
<dbReference type="InterPro" id="IPR000863">
    <property type="entry name" value="Sulfotransferase_dom"/>
</dbReference>
<dbReference type="InterPro" id="IPR027417">
    <property type="entry name" value="P-loop_NTPase"/>
</dbReference>
<gene>
    <name evidence="3" type="ORF">BSL78_17078</name>
</gene>
<evidence type="ECO:0000256" key="1">
    <source>
        <dbReference type="ARBA" id="ARBA00010236"/>
    </source>
</evidence>
<dbReference type="InterPro" id="IPR051589">
    <property type="entry name" value="Sialate-O-sulfotransferase"/>
</dbReference>
<feature type="domain" description="Sulfotransferase" evidence="2">
    <location>
        <begin position="17"/>
        <end position="188"/>
    </location>
</feature>
<evidence type="ECO:0000313" key="4">
    <source>
        <dbReference type="Proteomes" id="UP000230750"/>
    </source>
</evidence>
<dbReference type="SUPFAM" id="SSF52540">
    <property type="entry name" value="P-loop containing nucleoside triphosphate hydrolases"/>
    <property type="match status" value="1"/>
</dbReference>
<dbReference type="GO" id="GO:0008146">
    <property type="term" value="F:sulfotransferase activity"/>
    <property type="evidence" value="ECO:0007669"/>
    <property type="project" value="InterPro"/>
</dbReference>
<comment type="caution">
    <text evidence="3">The sequence shown here is derived from an EMBL/GenBank/DDBJ whole genome shotgun (WGS) entry which is preliminary data.</text>
</comment>